<dbReference type="EMBL" id="IACJ01051570">
    <property type="protein sequence ID" value="LAA44227.1"/>
    <property type="molecule type" value="Transcribed_RNA"/>
</dbReference>
<proteinExistence type="predicted"/>
<keyword evidence="1" id="KW-1133">Transmembrane helix</keyword>
<reference evidence="2" key="1">
    <citation type="submission" date="2017-07" db="EMBL/GenBank/DDBJ databases">
        <authorList>
            <person name="Mikheyev A."/>
            <person name="Grau M."/>
        </authorList>
    </citation>
    <scope>NUCLEOTIDE SEQUENCE</scope>
    <source>
        <tissue evidence="2">Venom_gland</tissue>
    </source>
</reference>
<sequence>MDPLKYDEQCVRKLGVVFHIYIYIYTSPTLAYAISRILLPTSKKVDVVFNFEKIFLGYVNKSISSSHMVKWLSWPRETCVQADLQRVIKPSFSSTYLTRLLFQ</sequence>
<protein>
    <submittedName>
        <fullName evidence="2">Uncharacterized protein</fullName>
    </submittedName>
</protein>
<organism evidence="2">
    <name type="scientific">Micrurus corallinus</name>
    <name type="common">Brazilian coral snake</name>
    <dbReference type="NCBI Taxonomy" id="54390"/>
    <lineage>
        <taxon>Eukaryota</taxon>
        <taxon>Metazoa</taxon>
        <taxon>Chordata</taxon>
        <taxon>Craniata</taxon>
        <taxon>Vertebrata</taxon>
        <taxon>Euteleostomi</taxon>
        <taxon>Lepidosauria</taxon>
        <taxon>Squamata</taxon>
        <taxon>Bifurcata</taxon>
        <taxon>Unidentata</taxon>
        <taxon>Episquamata</taxon>
        <taxon>Toxicofera</taxon>
        <taxon>Serpentes</taxon>
        <taxon>Colubroidea</taxon>
        <taxon>Elapidae</taxon>
        <taxon>Elapinae</taxon>
        <taxon>Micrurus</taxon>
    </lineage>
</organism>
<reference evidence="2" key="2">
    <citation type="submission" date="2017-11" db="EMBL/GenBank/DDBJ databases">
        <title>Coralsnake Venomics: Analyses of Venom Gland Transcriptomes and Proteomes of Six Brazilian Taxa.</title>
        <authorList>
            <person name="Aird S.D."/>
            <person name="Jorge da Silva N."/>
            <person name="Qiu L."/>
            <person name="Villar-Briones A."/>
            <person name="Aparecida-Saddi V."/>
            <person name="Campos-Telles M.P."/>
            <person name="Grau M."/>
            <person name="Mikheyev A.S."/>
        </authorList>
    </citation>
    <scope>NUCLEOTIDE SEQUENCE</scope>
    <source>
        <tissue evidence="2">Venom_gland</tissue>
    </source>
</reference>
<name>A0A2D4F9R2_MICCO</name>
<feature type="transmembrane region" description="Helical" evidence="1">
    <location>
        <begin position="20"/>
        <end position="39"/>
    </location>
</feature>
<evidence type="ECO:0000256" key="1">
    <source>
        <dbReference type="SAM" id="Phobius"/>
    </source>
</evidence>
<keyword evidence="1" id="KW-0472">Membrane</keyword>
<dbReference type="AlphaFoldDB" id="A0A2D4F9R2"/>
<accession>A0A2D4F9R2</accession>
<keyword evidence="1" id="KW-0812">Transmembrane</keyword>
<evidence type="ECO:0000313" key="2">
    <source>
        <dbReference type="EMBL" id="LAA44227.1"/>
    </source>
</evidence>